<evidence type="ECO:0000256" key="4">
    <source>
        <dbReference type="ARBA" id="ARBA00022741"/>
    </source>
</evidence>
<keyword evidence="6" id="KW-0862">Zinc</keyword>
<keyword evidence="7" id="KW-0067">ATP-binding</keyword>
<accession>A0A4U5JNZ0</accession>
<keyword evidence="12" id="KW-1185">Reference proteome</keyword>
<organism evidence="11 12">
    <name type="scientific">Luteimonas gilva</name>
    <dbReference type="NCBI Taxonomy" id="2572684"/>
    <lineage>
        <taxon>Bacteria</taxon>
        <taxon>Pseudomonadati</taxon>
        <taxon>Pseudomonadota</taxon>
        <taxon>Gammaproteobacteria</taxon>
        <taxon>Lysobacterales</taxon>
        <taxon>Lysobacteraceae</taxon>
        <taxon>Luteimonas</taxon>
    </lineage>
</organism>
<reference evidence="11 12" key="1">
    <citation type="submission" date="2019-04" db="EMBL/GenBank/DDBJ databases">
        <title>Reference strain of H23.</title>
        <authorList>
            <person name="Luo X."/>
        </authorList>
    </citation>
    <scope>NUCLEOTIDE SEQUENCE [LARGE SCALE GENOMIC DNA]</scope>
    <source>
        <strain evidence="11 12">H23</strain>
    </source>
</reference>
<keyword evidence="3" id="KW-0479">Metal-binding</keyword>
<dbReference type="InterPro" id="IPR014729">
    <property type="entry name" value="Rossmann-like_a/b/a_fold"/>
</dbReference>
<gene>
    <name evidence="11" type="ORF">FCE95_09035</name>
</gene>
<dbReference type="PANTHER" id="PTHR42914:SF1">
    <property type="entry name" value="7-CYANO-7-DEAZAGUANINE SYNTHASE"/>
    <property type="match status" value="1"/>
</dbReference>
<evidence type="ECO:0000256" key="6">
    <source>
        <dbReference type="ARBA" id="ARBA00022833"/>
    </source>
</evidence>
<protein>
    <recommendedName>
        <fullName evidence="9">7-cyano-7-deazaguanine synthase</fullName>
        <ecNumber evidence="9">6.3.4.20</ecNumber>
    </recommendedName>
</protein>
<keyword evidence="2" id="KW-0436">Ligase</keyword>
<dbReference type="Proteomes" id="UP000308707">
    <property type="component" value="Unassembled WGS sequence"/>
</dbReference>
<comment type="catalytic activity">
    <reaction evidence="10">
        <text>7-carboxy-7-carbaguanine + NH4(+) + 2 ATP = 7-cyano-7-carbaguanine + 2 AMP + 2 diphosphate + 2 H(+)</text>
        <dbReference type="Rhea" id="RHEA:27982"/>
        <dbReference type="ChEBI" id="CHEBI:15378"/>
        <dbReference type="ChEBI" id="CHEBI:28938"/>
        <dbReference type="ChEBI" id="CHEBI:30616"/>
        <dbReference type="ChEBI" id="CHEBI:33019"/>
        <dbReference type="ChEBI" id="CHEBI:45075"/>
        <dbReference type="ChEBI" id="CHEBI:61036"/>
        <dbReference type="ChEBI" id="CHEBI:456215"/>
        <dbReference type="EC" id="6.3.4.20"/>
    </reaction>
</comment>
<evidence type="ECO:0000313" key="11">
    <source>
        <dbReference type="EMBL" id="TKR30271.1"/>
    </source>
</evidence>
<dbReference type="GO" id="GO:0046872">
    <property type="term" value="F:metal ion binding"/>
    <property type="evidence" value="ECO:0007669"/>
    <property type="project" value="UniProtKB-KW"/>
</dbReference>
<evidence type="ECO:0000256" key="5">
    <source>
        <dbReference type="ARBA" id="ARBA00022785"/>
    </source>
</evidence>
<evidence type="ECO:0000256" key="3">
    <source>
        <dbReference type="ARBA" id="ARBA00022723"/>
    </source>
</evidence>
<dbReference type="Gene3D" id="3.40.50.620">
    <property type="entry name" value="HUPs"/>
    <property type="match status" value="1"/>
</dbReference>
<evidence type="ECO:0000256" key="8">
    <source>
        <dbReference type="ARBA" id="ARBA00037993"/>
    </source>
</evidence>
<dbReference type="SUPFAM" id="SSF52402">
    <property type="entry name" value="Adenine nucleotide alpha hydrolases-like"/>
    <property type="match status" value="1"/>
</dbReference>
<comment type="similarity">
    <text evidence="8">Belongs to the QueC family.</text>
</comment>
<dbReference type="PANTHER" id="PTHR42914">
    <property type="entry name" value="7-CYANO-7-DEAZAGUANINE SYNTHASE"/>
    <property type="match status" value="1"/>
</dbReference>
<evidence type="ECO:0000313" key="12">
    <source>
        <dbReference type="Proteomes" id="UP000308707"/>
    </source>
</evidence>
<dbReference type="OrthoDB" id="1426978at2"/>
<evidence type="ECO:0000256" key="7">
    <source>
        <dbReference type="ARBA" id="ARBA00022840"/>
    </source>
</evidence>
<sequence>MNELLLLSGGIDSTAIAVLKRPAIALTVDYGQRAAPGEITAAKAICTELGISHVVLAVPLSSIGQGLMAGGTRSVLSEREEFWPFRNQLLLTIGAMYAASNSLTRVLIGTVATDVRHRDGSRSFLRAMHELISSQEGGIEIQAPGINEDTLSLVRRAQVPASVLGWTHSCHAGSLACGACPGCVKHSEIMEALGWSR</sequence>
<dbReference type="GO" id="GO:0008616">
    <property type="term" value="P:tRNA queuosine(34) biosynthetic process"/>
    <property type="evidence" value="ECO:0007669"/>
    <property type="project" value="UniProtKB-KW"/>
</dbReference>
<evidence type="ECO:0000256" key="1">
    <source>
        <dbReference type="ARBA" id="ARBA00005061"/>
    </source>
</evidence>
<keyword evidence="5" id="KW-0671">Queuosine biosynthesis</keyword>
<name>A0A4U5JNZ0_9GAMM</name>
<evidence type="ECO:0000256" key="2">
    <source>
        <dbReference type="ARBA" id="ARBA00022598"/>
    </source>
</evidence>
<dbReference type="EC" id="6.3.4.20" evidence="9"/>
<comment type="caution">
    <text evidence="11">The sequence shown here is derived from an EMBL/GenBank/DDBJ whole genome shotgun (WGS) entry which is preliminary data.</text>
</comment>
<dbReference type="Pfam" id="PF06508">
    <property type="entry name" value="QueC"/>
    <property type="match status" value="1"/>
</dbReference>
<comment type="pathway">
    <text evidence="1">Purine metabolism; 7-cyano-7-deazaguanine biosynthesis.</text>
</comment>
<dbReference type="AlphaFoldDB" id="A0A4U5JNZ0"/>
<dbReference type="InterPro" id="IPR018317">
    <property type="entry name" value="QueC"/>
</dbReference>
<dbReference type="GO" id="GO:0005524">
    <property type="term" value="F:ATP binding"/>
    <property type="evidence" value="ECO:0007669"/>
    <property type="project" value="UniProtKB-KW"/>
</dbReference>
<keyword evidence="4" id="KW-0547">Nucleotide-binding</keyword>
<dbReference type="GO" id="GO:0016874">
    <property type="term" value="F:ligase activity"/>
    <property type="evidence" value="ECO:0007669"/>
    <property type="project" value="UniProtKB-KW"/>
</dbReference>
<evidence type="ECO:0000256" key="10">
    <source>
        <dbReference type="ARBA" id="ARBA00047890"/>
    </source>
</evidence>
<evidence type="ECO:0000256" key="9">
    <source>
        <dbReference type="ARBA" id="ARBA00039149"/>
    </source>
</evidence>
<dbReference type="RefSeq" id="WP_137266701.1">
    <property type="nucleotide sequence ID" value="NZ_SZUA01000002.1"/>
</dbReference>
<dbReference type="EMBL" id="SZUA01000002">
    <property type="protein sequence ID" value="TKR30271.1"/>
    <property type="molecule type" value="Genomic_DNA"/>
</dbReference>
<proteinExistence type="inferred from homology"/>